<proteinExistence type="predicted"/>
<dbReference type="InterPro" id="IPR011344">
    <property type="entry name" value="ssDNA-bd"/>
</dbReference>
<comment type="caution">
    <text evidence="5">The sequence shown here is derived from an EMBL/GenBank/DDBJ whole genome shotgun (WGS) entry which is preliminary data.</text>
</comment>
<accession>A0ABW3TRV8</accession>
<reference evidence="6" key="1">
    <citation type="journal article" date="2019" name="Int. J. Syst. Evol. Microbiol.">
        <title>The Global Catalogue of Microorganisms (GCM) 10K type strain sequencing project: providing services to taxonomists for standard genome sequencing and annotation.</title>
        <authorList>
            <consortium name="The Broad Institute Genomics Platform"/>
            <consortium name="The Broad Institute Genome Sequencing Center for Infectious Disease"/>
            <person name="Wu L."/>
            <person name="Ma J."/>
        </authorList>
    </citation>
    <scope>NUCLEOTIDE SEQUENCE [LARGE SCALE GENOMIC DNA]</scope>
    <source>
        <strain evidence="6">CCUG 50213</strain>
    </source>
</reference>
<evidence type="ECO:0000256" key="3">
    <source>
        <dbReference type="RuleBase" id="RU000524"/>
    </source>
</evidence>
<gene>
    <name evidence="5" type="ORF">ACFQ3U_14485</name>
</gene>
<sequence>MSHNLSLVGQIATDPKFFTPQGGAEFCTFRLASTERRYDANSQEWVDGDTNWFTVNTFRSLARHANRSFKKGDRVVLTGKLRVRTWEKDEKRGTSVEVDAEGIGHDVHFGVSAFTKAMSAEAPAGQPTGAVAAPNPHDAPVPAPAPPSAPPPAVAASAAVTGSGSEPMSPDGFTPKVPSAA</sequence>
<dbReference type="PROSITE" id="PS50935">
    <property type="entry name" value="SSB"/>
    <property type="match status" value="1"/>
</dbReference>
<dbReference type="InterPro" id="IPR012340">
    <property type="entry name" value="NA-bd_OB-fold"/>
</dbReference>
<name>A0ABW3TRV8_9MICO</name>
<dbReference type="PANTHER" id="PTHR10302">
    <property type="entry name" value="SINGLE-STRANDED DNA-BINDING PROTEIN"/>
    <property type="match status" value="1"/>
</dbReference>
<dbReference type="CDD" id="cd04496">
    <property type="entry name" value="SSB_OBF"/>
    <property type="match status" value="1"/>
</dbReference>
<feature type="compositionally biased region" description="Pro residues" evidence="4">
    <location>
        <begin position="137"/>
        <end position="153"/>
    </location>
</feature>
<dbReference type="NCBIfam" id="TIGR00621">
    <property type="entry name" value="ssb"/>
    <property type="match status" value="1"/>
</dbReference>
<evidence type="ECO:0000256" key="4">
    <source>
        <dbReference type="SAM" id="MobiDB-lite"/>
    </source>
</evidence>
<evidence type="ECO:0000256" key="2">
    <source>
        <dbReference type="PROSITE-ProRule" id="PRU00252"/>
    </source>
</evidence>
<protein>
    <recommendedName>
        <fullName evidence="3">Single-stranded DNA-binding protein</fullName>
    </recommendedName>
</protein>
<keyword evidence="6" id="KW-1185">Reference proteome</keyword>
<evidence type="ECO:0000313" key="5">
    <source>
        <dbReference type="EMBL" id="MFD1203102.1"/>
    </source>
</evidence>
<dbReference type="RefSeq" id="WP_343960206.1">
    <property type="nucleotide sequence ID" value="NZ_BAAAKZ010000006.1"/>
</dbReference>
<dbReference type="Pfam" id="PF00436">
    <property type="entry name" value="SSB"/>
    <property type="match status" value="1"/>
</dbReference>
<dbReference type="GO" id="GO:0003677">
    <property type="term" value="F:DNA binding"/>
    <property type="evidence" value="ECO:0007669"/>
    <property type="project" value="UniProtKB-KW"/>
</dbReference>
<evidence type="ECO:0000256" key="1">
    <source>
        <dbReference type="ARBA" id="ARBA00023125"/>
    </source>
</evidence>
<feature type="region of interest" description="Disordered" evidence="4">
    <location>
        <begin position="121"/>
        <end position="181"/>
    </location>
</feature>
<dbReference type="PANTHER" id="PTHR10302:SF27">
    <property type="entry name" value="SINGLE-STRANDED DNA-BINDING PROTEIN"/>
    <property type="match status" value="1"/>
</dbReference>
<dbReference type="EMBL" id="JBHTLY010000008">
    <property type="protein sequence ID" value="MFD1203102.1"/>
    <property type="molecule type" value="Genomic_DNA"/>
</dbReference>
<dbReference type="Gene3D" id="2.40.50.140">
    <property type="entry name" value="Nucleic acid-binding proteins"/>
    <property type="match status" value="1"/>
</dbReference>
<organism evidence="5 6">
    <name type="scientific">Leucobacter albus</name>
    <dbReference type="NCBI Taxonomy" id="272210"/>
    <lineage>
        <taxon>Bacteria</taxon>
        <taxon>Bacillati</taxon>
        <taxon>Actinomycetota</taxon>
        <taxon>Actinomycetes</taxon>
        <taxon>Micrococcales</taxon>
        <taxon>Microbacteriaceae</taxon>
        <taxon>Leucobacter</taxon>
    </lineage>
</organism>
<dbReference type="Proteomes" id="UP001597181">
    <property type="component" value="Unassembled WGS sequence"/>
</dbReference>
<dbReference type="InterPro" id="IPR000424">
    <property type="entry name" value="Primosome_PriB/ssb"/>
</dbReference>
<keyword evidence="1 2" id="KW-0238">DNA-binding</keyword>
<evidence type="ECO:0000313" key="6">
    <source>
        <dbReference type="Proteomes" id="UP001597181"/>
    </source>
</evidence>
<dbReference type="SUPFAM" id="SSF50249">
    <property type="entry name" value="Nucleic acid-binding proteins"/>
    <property type="match status" value="1"/>
</dbReference>